<dbReference type="GO" id="GO:0000160">
    <property type="term" value="P:phosphorelay signal transduction system"/>
    <property type="evidence" value="ECO:0007669"/>
    <property type="project" value="InterPro"/>
</dbReference>
<dbReference type="KEGG" id="vin:AKJ08_0061"/>
<keyword evidence="4" id="KW-1185">Reference proteome</keyword>
<reference evidence="3 4" key="1">
    <citation type="submission" date="2015-08" db="EMBL/GenBank/DDBJ databases">
        <authorList>
            <person name="Babu N.S."/>
            <person name="Beckwith C.J."/>
            <person name="Beseler K.G."/>
            <person name="Brison A."/>
            <person name="Carone J.V."/>
            <person name="Caskin T.P."/>
            <person name="Diamond M."/>
            <person name="Durham M.E."/>
            <person name="Foxe J.M."/>
            <person name="Go M."/>
            <person name="Henderson B.A."/>
            <person name="Jones I.B."/>
            <person name="McGettigan J.A."/>
            <person name="Micheletti S.J."/>
            <person name="Nasrallah M.E."/>
            <person name="Ortiz D."/>
            <person name="Piller C.R."/>
            <person name="Privatt S.R."/>
            <person name="Schneider S.L."/>
            <person name="Sharp S."/>
            <person name="Smith T.C."/>
            <person name="Stanton J.D."/>
            <person name="Ullery H.E."/>
            <person name="Wilson R.J."/>
            <person name="Serrano M.G."/>
            <person name="Buck G."/>
            <person name="Lee V."/>
            <person name="Wang Y."/>
            <person name="Carvalho R."/>
            <person name="Voegtly L."/>
            <person name="Shi R."/>
            <person name="Duckworth R."/>
            <person name="Johnson A."/>
            <person name="Loviza R."/>
            <person name="Walstead R."/>
            <person name="Shah Z."/>
            <person name="Kiflezghi M."/>
            <person name="Wade K."/>
            <person name="Ball S.L."/>
            <person name="Bradley K.W."/>
            <person name="Asai D.J."/>
            <person name="Bowman C.A."/>
            <person name="Russell D.A."/>
            <person name="Pope W.H."/>
            <person name="Jacobs-Sera D."/>
            <person name="Hendrix R.W."/>
            <person name="Hatfull G.F."/>
        </authorList>
    </citation>
    <scope>NUCLEOTIDE SEQUENCE [LARGE SCALE GENOMIC DNA]</scope>
    <source>
        <strain evidence="3 4">DSM 27710</strain>
    </source>
</reference>
<sequence>MLSVLLVDDEANFRRALAIAMRLDGHLVFETSNTADARAALERGAFDAVVINLLLQDGDALVLAGFLTGRIAERLSAAPGLPFPVLCSPHPEALRAARKQVPTALQLERPFTASALTDLVRSARHAARLALS</sequence>
<dbReference type="SUPFAM" id="SSF52172">
    <property type="entry name" value="CheY-like"/>
    <property type="match status" value="1"/>
</dbReference>
<evidence type="ECO:0000313" key="3">
    <source>
        <dbReference type="EMBL" id="AKU89674.1"/>
    </source>
</evidence>
<comment type="caution">
    <text evidence="1">Lacks conserved residue(s) required for the propagation of feature annotation.</text>
</comment>
<evidence type="ECO:0000313" key="4">
    <source>
        <dbReference type="Proteomes" id="UP000055590"/>
    </source>
</evidence>
<dbReference type="Gene3D" id="3.40.50.2300">
    <property type="match status" value="1"/>
</dbReference>
<dbReference type="RefSeq" id="WP_050724235.1">
    <property type="nucleotide sequence ID" value="NZ_CP012332.1"/>
</dbReference>
<evidence type="ECO:0000259" key="2">
    <source>
        <dbReference type="PROSITE" id="PS50110"/>
    </source>
</evidence>
<gene>
    <name evidence="3" type="ORF">AKJ08_0061</name>
</gene>
<name>A0A0K1P994_9BACT</name>
<dbReference type="EMBL" id="CP012332">
    <property type="protein sequence ID" value="AKU89674.1"/>
    <property type="molecule type" value="Genomic_DNA"/>
</dbReference>
<dbReference type="OrthoDB" id="280492at2"/>
<organism evidence="3 4">
    <name type="scientific">Vulgatibacter incomptus</name>
    <dbReference type="NCBI Taxonomy" id="1391653"/>
    <lineage>
        <taxon>Bacteria</taxon>
        <taxon>Pseudomonadati</taxon>
        <taxon>Myxococcota</taxon>
        <taxon>Myxococcia</taxon>
        <taxon>Myxococcales</taxon>
        <taxon>Cystobacterineae</taxon>
        <taxon>Vulgatibacteraceae</taxon>
        <taxon>Vulgatibacter</taxon>
    </lineage>
</organism>
<dbReference type="PROSITE" id="PS50110">
    <property type="entry name" value="RESPONSE_REGULATORY"/>
    <property type="match status" value="1"/>
</dbReference>
<dbReference type="Proteomes" id="UP000055590">
    <property type="component" value="Chromosome"/>
</dbReference>
<dbReference type="InterPro" id="IPR011006">
    <property type="entry name" value="CheY-like_superfamily"/>
</dbReference>
<accession>A0A0K1P994</accession>
<evidence type="ECO:0000256" key="1">
    <source>
        <dbReference type="PROSITE-ProRule" id="PRU00169"/>
    </source>
</evidence>
<proteinExistence type="predicted"/>
<dbReference type="InterPro" id="IPR001789">
    <property type="entry name" value="Sig_transdc_resp-reg_receiver"/>
</dbReference>
<dbReference type="CDD" id="cd00156">
    <property type="entry name" value="REC"/>
    <property type="match status" value="1"/>
</dbReference>
<protein>
    <recommendedName>
        <fullName evidence="2">Response regulatory domain-containing protein</fullName>
    </recommendedName>
</protein>
<dbReference type="AlphaFoldDB" id="A0A0K1P994"/>
<feature type="domain" description="Response regulatory" evidence="2">
    <location>
        <begin position="3"/>
        <end position="124"/>
    </location>
</feature>